<gene>
    <name evidence="2" type="ORF">PQJ73_03160</name>
</gene>
<keyword evidence="1" id="KW-1133">Transmembrane helix</keyword>
<feature type="transmembrane region" description="Helical" evidence="1">
    <location>
        <begin position="7"/>
        <end position="40"/>
    </location>
</feature>
<organism evidence="2 3">
    <name type="scientific">Rhodoplanes tepidamans</name>
    <name type="common">Rhodoplanes cryptolactis</name>
    <dbReference type="NCBI Taxonomy" id="200616"/>
    <lineage>
        <taxon>Bacteria</taxon>
        <taxon>Pseudomonadati</taxon>
        <taxon>Pseudomonadota</taxon>
        <taxon>Alphaproteobacteria</taxon>
        <taxon>Hyphomicrobiales</taxon>
        <taxon>Nitrobacteraceae</taxon>
        <taxon>Rhodoplanes</taxon>
    </lineage>
</organism>
<evidence type="ECO:0000256" key="1">
    <source>
        <dbReference type="SAM" id="Phobius"/>
    </source>
</evidence>
<reference evidence="2" key="1">
    <citation type="journal article" date="2023" name="Microbiol Resour">
        <title>Genome Sequences of Rhodoplanes serenus and Two Thermotolerant Strains, Rhodoplanes tepidamans and 'Rhodoplanes cryptolactis,' Further Refine the Genus.</title>
        <authorList>
            <person name="Rayyan A.A."/>
            <person name="Kyndt J.A."/>
        </authorList>
    </citation>
    <scope>NUCLEOTIDE SEQUENCE</scope>
    <source>
        <strain evidence="2">DSM 9987</strain>
    </source>
</reference>
<dbReference type="RefSeq" id="WP_272775521.1">
    <property type="nucleotide sequence ID" value="NZ_JAQQLI010000003.1"/>
</dbReference>
<comment type="caution">
    <text evidence="2">The sequence shown here is derived from an EMBL/GenBank/DDBJ whole genome shotgun (WGS) entry which is preliminary data.</text>
</comment>
<proteinExistence type="predicted"/>
<sequence>MNYWISAFAVALVVVIGAAAGPLGAVISVIAFAVTLFLLWAYKLGYMGAWTRFGLDRFTAPFLEGENYDRLSLIVGDVEKLAKACTVAVVLIALSLLIPGYQVGILVIAVGAWYLYQIRRANAPAKPTAATLELPAAKGGAFKPTEARSEVRVN</sequence>
<keyword evidence="1" id="KW-0812">Transmembrane</keyword>
<dbReference type="Proteomes" id="UP001165652">
    <property type="component" value="Unassembled WGS sequence"/>
</dbReference>
<keyword evidence="3" id="KW-1185">Reference proteome</keyword>
<keyword evidence="1" id="KW-0472">Membrane</keyword>
<evidence type="ECO:0000313" key="2">
    <source>
        <dbReference type="EMBL" id="MDC7784671.1"/>
    </source>
</evidence>
<name>A0ABT5J5K0_RHOTP</name>
<dbReference type="EMBL" id="JAQQLI010000003">
    <property type="protein sequence ID" value="MDC7784671.1"/>
    <property type="molecule type" value="Genomic_DNA"/>
</dbReference>
<protein>
    <submittedName>
        <fullName evidence="2">Uncharacterized protein</fullName>
    </submittedName>
</protein>
<reference evidence="2" key="2">
    <citation type="submission" date="2023-02" db="EMBL/GenBank/DDBJ databases">
        <authorList>
            <person name="Rayyan A."/>
            <person name="Meyer T."/>
            <person name="Kyndt J.A."/>
        </authorList>
    </citation>
    <scope>NUCLEOTIDE SEQUENCE</scope>
    <source>
        <strain evidence="2">DSM 9987</strain>
    </source>
</reference>
<accession>A0ABT5J5K0</accession>
<feature type="transmembrane region" description="Helical" evidence="1">
    <location>
        <begin position="87"/>
        <end position="116"/>
    </location>
</feature>
<evidence type="ECO:0000313" key="3">
    <source>
        <dbReference type="Proteomes" id="UP001165652"/>
    </source>
</evidence>